<dbReference type="EMBL" id="CP031422">
    <property type="protein sequence ID" value="AZS38746.1"/>
    <property type="molecule type" value="Genomic_DNA"/>
</dbReference>
<organism evidence="2 3">
    <name type="scientific">Microbacterium oxydans</name>
    <dbReference type="NCBI Taxonomy" id="82380"/>
    <lineage>
        <taxon>Bacteria</taxon>
        <taxon>Bacillati</taxon>
        <taxon>Actinomycetota</taxon>
        <taxon>Actinomycetes</taxon>
        <taxon>Micrococcales</taxon>
        <taxon>Microbacteriaceae</taxon>
        <taxon>Microbacterium</taxon>
    </lineage>
</organism>
<reference evidence="2 3" key="1">
    <citation type="submission" date="2018-08" db="EMBL/GenBank/DDBJ databases">
        <title>Microbacterium oxydans strain HG3.</title>
        <authorList>
            <person name="ORTET P."/>
        </authorList>
    </citation>
    <scope>NUCLEOTIDE SEQUENCE [LARGE SCALE GENOMIC DNA]</scope>
    <source>
        <strain evidence="2 3">HG3</strain>
    </source>
</reference>
<dbReference type="Proteomes" id="UP000274841">
    <property type="component" value="Chromosome"/>
</dbReference>
<feature type="compositionally biased region" description="Basic residues" evidence="1">
    <location>
        <begin position="113"/>
        <end position="128"/>
    </location>
</feature>
<feature type="compositionally biased region" description="Low complexity" evidence="1">
    <location>
        <begin position="32"/>
        <end position="42"/>
    </location>
</feature>
<feature type="region of interest" description="Disordered" evidence="1">
    <location>
        <begin position="26"/>
        <end position="91"/>
    </location>
</feature>
<evidence type="ECO:0000313" key="3">
    <source>
        <dbReference type="Proteomes" id="UP000274841"/>
    </source>
</evidence>
<evidence type="ECO:0000313" key="2">
    <source>
        <dbReference type="EMBL" id="AZS38746.1"/>
    </source>
</evidence>
<evidence type="ECO:0000256" key="1">
    <source>
        <dbReference type="SAM" id="MobiDB-lite"/>
    </source>
</evidence>
<protein>
    <submittedName>
        <fullName evidence="2">Uncharacterized protein</fullName>
    </submittedName>
</protein>
<proteinExistence type="predicted"/>
<accession>A0A3Q9J1J7</accession>
<dbReference type="KEGG" id="moy:CVS54_00043"/>
<name>A0A3Q9J1J7_9MICO</name>
<feature type="region of interest" description="Disordered" evidence="1">
    <location>
        <begin position="219"/>
        <end position="266"/>
    </location>
</feature>
<feature type="compositionally biased region" description="Acidic residues" evidence="1">
    <location>
        <begin position="256"/>
        <end position="266"/>
    </location>
</feature>
<feature type="compositionally biased region" description="Polar residues" evidence="1">
    <location>
        <begin position="70"/>
        <end position="91"/>
    </location>
</feature>
<feature type="region of interest" description="Disordered" evidence="1">
    <location>
        <begin position="106"/>
        <end position="156"/>
    </location>
</feature>
<dbReference type="AlphaFoldDB" id="A0A3Q9J1J7"/>
<sequence>MRCSFRRTAATSAVAAVRVRSPIGTSSDMCVRSRAQSASSSSGHAPTHETTSISGCAAGRLSSVPAGRGRSTTCRLSRIPTRSPSDCANETPASEYVSVRTSVAVPRTASRTARSRARAIPRRRKRSRTAISTSAGSPGCTWASAAPTGTPPISASNSTDLRVGCGFWNCRRVASSLRDHTFRRPAAYPPLRMPFHWFNSAVFCGSTCVMRISIEGRDALGSGSDGASPRLPRGWADRSTRGLPAASDRVGAGPVPDDEVVSDEWI</sequence>
<gene>
    <name evidence="2" type="ORF">CVS54_00043</name>
</gene>